<evidence type="ECO:0000259" key="1">
    <source>
        <dbReference type="PROSITE" id="PS50213"/>
    </source>
</evidence>
<name>A0A0D7WEX2_9FLAO</name>
<dbReference type="Gene3D" id="2.30.180.10">
    <property type="entry name" value="FAS1 domain"/>
    <property type="match status" value="2"/>
</dbReference>
<dbReference type="PANTHER" id="PTHR10900">
    <property type="entry name" value="PERIOSTIN-RELATED"/>
    <property type="match status" value="1"/>
</dbReference>
<reference evidence="2 3" key="1">
    <citation type="submission" date="2014-11" db="EMBL/GenBank/DDBJ databases">
        <title>Tamlana sedimentorum sp. nov., isolated from shallow sand sediments of the Sea of Japan.</title>
        <authorList>
            <person name="Romanenko L.A."/>
        </authorList>
    </citation>
    <scope>NUCLEOTIDE SEQUENCE [LARGE SCALE GENOMIC DNA]</scope>
    <source>
        <strain evidence="2 3">JCM 19808</strain>
    </source>
</reference>
<dbReference type="GO" id="GO:0007155">
    <property type="term" value="P:cell adhesion"/>
    <property type="evidence" value="ECO:0007669"/>
    <property type="project" value="TreeGrafter"/>
</dbReference>
<dbReference type="GO" id="GO:0030198">
    <property type="term" value="P:extracellular matrix organization"/>
    <property type="evidence" value="ECO:0007669"/>
    <property type="project" value="TreeGrafter"/>
</dbReference>
<dbReference type="Pfam" id="PF02469">
    <property type="entry name" value="Fasciclin"/>
    <property type="match status" value="2"/>
</dbReference>
<dbReference type="GO" id="GO:0005615">
    <property type="term" value="C:extracellular space"/>
    <property type="evidence" value="ECO:0007669"/>
    <property type="project" value="TreeGrafter"/>
</dbReference>
<accession>A0A0D7WEX2</accession>
<organism evidence="2 3">
    <name type="scientific">Neotamlana sedimentorum</name>
    <dbReference type="NCBI Taxonomy" id="1435349"/>
    <lineage>
        <taxon>Bacteria</taxon>
        <taxon>Pseudomonadati</taxon>
        <taxon>Bacteroidota</taxon>
        <taxon>Flavobacteriia</taxon>
        <taxon>Flavobacteriales</taxon>
        <taxon>Flavobacteriaceae</taxon>
        <taxon>Neotamlana</taxon>
    </lineage>
</organism>
<dbReference type="SMART" id="SM00554">
    <property type="entry name" value="FAS1"/>
    <property type="match status" value="1"/>
</dbReference>
<dbReference type="PATRIC" id="fig|1435349.4.peg.428"/>
<dbReference type="InterPro" id="IPR000782">
    <property type="entry name" value="FAS1_domain"/>
</dbReference>
<feature type="domain" description="FAS1" evidence="1">
    <location>
        <begin position="167"/>
        <end position="327"/>
    </location>
</feature>
<dbReference type="AlphaFoldDB" id="A0A0D7WEX2"/>
<dbReference type="SUPFAM" id="SSF82153">
    <property type="entry name" value="FAS1 domain"/>
    <property type="match status" value="2"/>
</dbReference>
<evidence type="ECO:0000313" key="3">
    <source>
        <dbReference type="Proteomes" id="UP000032578"/>
    </source>
</evidence>
<keyword evidence="3" id="KW-1185">Reference proteome</keyword>
<comment type="caution">
    <text evidence="2">The sequence shown here is derived from an EMBL/GenBank/DDBJ whole genome shotgun (WGS) entry which is preliminary data.</text>
</comment>
<dbReference type="EMBL" id="JTDW01000001">
    <property type="protein sequence ID" value="KJD37238.1"/>
    <property type="molecule type" value="Genomic_DNA"/>
</dbReference>
<dbReference type="InterPro" id="IPR036378">
    <property type="entry name" value="FAS1_dom_sf"/>
</dbReference>
<dbReference type="Proteomes" id="UP000032578">
    <property type="component" value="Unassembled WGS sequence"/>
</dbReference>
<evidence type="ECO:0000313" key="2">
    <source>
        <dbReference type="EMBL" id="KJD37238.1"/>
    </source>
</evidence>
<sequence>MLNSCNDSLDGTTFFTTDEMTIAETLEANPDKFSMYVEILEKTDFYNAFKSYGTYTCFAPTNLAISNYIKERWNATSISELSSPEHLEFLKIIVKFHTLPTRRAASSFVEGRIPELTYTGDYLTTSYVGGGGIANVQINREATLDQYDIEANNGIIHAIDAVLPPFIDPVPKIMEDSGNYTIFVEALKQTGYYDEFSEIYNEDGVRINFTILAESDAIYAENGINSFADLANFISPDNSDYTDATNDLNRFIAYHAAQDFYYSSDFPDDGFISTVLVNNAIKSLKTDKELKINETETGVDDTWISLLSESSNLPAKNGVYHTVDKLLTIFTPEPKYQIFDFTLTPSVGKLAYGTWYGDDQNAGPFTNPRVFPATRVRILRQSSNPSYGTPQDGGNTVFNCGSVTWLEFDTPVLPKGKYEVRVCGNQGNNGRPVFQIYWDGQPIGSQWDMRDNLVDVFGSNWAEVDSLEMRSKGYVRGLKDRFNGSGVSAYDNSNWGRFIVTSDLLCPVQQSHVLRLETIRSGGIPIDYVEFVPVD</sequence>
<proteinExistence type="predicted"/>
<feature type="domain" description="FAS1" evidence="1">
    <location>
        <begin position="20"/>
        <end position="163"/>
    </location>
</feature>
<dbReference type="PANTHER" id="PTHR10900:SF77">
    <property type="entry name" value="FI19380P1"/>
    <property type="match status" value="1"/>
</dbReference>
<dbReference type="InterPro" id="IPR050904">
    <property type="entry name" value="Adhesion/Biosynth-related"/>
</dbReference>
<dbReference type="GO" id="GO:0031012">
    <property type="term" value="C:extracellular matrix"/>
    <property type="evidence" value="ECO:0007669"/>
    <property type="project" value="TreeGrafter"/>
</dbReference>
<dbReference type="STRING" id="1435349.PW52_02050"/>
<dbReference type="GO" id="GO:0050839">
    <property type="term" value="F:cell adhesion molecule binding"/>
    <property type="evidence" value="ECO:0007669"/>
    <property type="project" value="TreeGrafter"/>
</dbReference>
<dbReference type="PROSITE" id="PS50213">
    <property type="entry name" value="FAS1"/>
    <property type="match status" value="2"/>
</dbReference>
<gene>
    <name evidence="2" type="ORF">PW52_02050</name>
</gene>
<protein>
    <recommendedName>
        <fullName evidence="1">FAS1 domain-containing protein</fullName>
    </recommendedName>
</protein>